<dbReference type="CDD" id="cd01171">
    <property type="entry name" value="YXKO-related"/>
    <property type="match status" value="1"/>
</dbReference>
<keyword evidence="4 6" id="KW-0520">NAD</keyword>
<protein>
    <recommendedName>
        <fullName evidence="6">ADP-dependent (S)-NAD(P)H-hydrate dehydratase</fullName>
        <ecNumber evidence="6">4.2.1.136</ecNumber>
    </recommendedName>
    <alternativeName>
        <fullName evidence="6">ADP-dependent NAD(P)HX dehydratase</fullName>
    </alternativeName>
</protein>
<feature type="binding site" evidence="6">
    <location>
        <position position="108"/>
    </location>
    <ligand>
        <name>(6S)-NADPHX</name>
        <dbReference type="ChEBI" id="CHEBI:64076"/>
    </ligand>
</feature>
<dbReference type="InterPro" id="IPR000631">
    <property type="entry name" value="CARKD"/>
</dbReference>
<dbReference type="HAMAP" id="MF_01965">
    <property type="entry name" value="NADHX_dehydratase"/>
    <property type="match status" value="1"/>
</dbReference>
<feature type="binding site" evidence="6">
    <location>
        <begin position="198"/>
        <end position="202"/>
    </location>
    <ligand>
        <name>AMP</name>
        <dbReference type="ChEBI" id="CHEBI:456215"/>
    </ligand>
</feature>
<dbReference type="GO" id="GO:0052855">
    <property type="term" value="F:ADP-dependent NAD(P)H-hydrate dehydratase activity"/>
    <property type="evidence" value="ECO:0007669"/>
    <property type="project" value="UniProtKB-UniRule"/>
</dbReference>
<feature type="binding site" evidence="6">
    <location>
        <position position="159"/>
    </location>
    <ligand>
        <name>(6S)-NADPHX</name>
        <dbReference type="ChEBI" id="CHEBI:64076"/>
    </ligand>
</feature>
<feature type="binding site" evidence="6">
    <location>
        <position position="226"/>
    </location>
    <ligand>
        <name>AMP</name>
        <dbReference type="ChEBI" id="CHEBI:456215"/>
    </ligand>
</feature>
<reference evidence="8 9" key="1">
    <citation type="journal article" date="2013" name="BMC Microbiol.">
        <title>Identification of the type II cytochrome c maturation pathway in anammox bacteria by comparative genomics.</title>
        <authorList>
            <person name="Ferousi C."/>
            <person name="Speth D.R."/>
            <person name="Reimann J."/>
            <person name="Op den Camp H.J."/>
            <person name="Allen J.W."/>
            <person name="Keltjens J.T."/>
            <person name="Jetten M.S."/>
        </authorList>
    </citation>
    <scope>NUCLEOTIDE SEQUENCE [LARGE SCALE GENOMIC DNA]</scope>
    <source>
        <strain evidence="8">RU1</strain>
    </source>
</reference>
<proteinExistence type="inferred from homology"/>
<dbReference type="EC" id="4.2.1.136" evidence="6"/>
<dbReference type="NCBIfam" id="TIGR00196">
    <property type="entry name" value="yjeF_cterm"/>
    <property type="match status" value="1"/>
</dbReference>
<comment type="similarity">
    <text evidence="6">Belongs to the NnrD/CARKD family.</text>
</comment>
<dbReference type="AlphaFoldDB" id="A0A0M2UZF2"/>
<dbReference type="InterPro" id="IPR017953">
    <property type="entry name" value="Carbohydrate_kinase_pred_CS"/>
</dbReference>
<dbReference type="GO" id="GO:0046496">
    <property type="term" value="P:nicotinamide nucleotide metabolic process"/>
    <property type="evidence" value="ECO:0007669"/>
    <property type="project" value="UniProtKB-UniRule"/>
</dbReference>
<evidence type="ECO:0000256" key="5">
    <source>
        <dbReference type="ARBA" id="ARBA00023239"/>
    </source>
</evidence>
<dbReference type="InterPro" id="IPR029056">
    <property type="entry name" value="Ribokinase-like"/>
</dbReference>
<comment type="catalytic activity">
    <reaction evidence="6">
        <text>(6S)-NADHX + ADP = AMP + phosphate + NADH + H(+)</text>
        <dbReference type="Rhea" id="RHEA:32223"/>
        <dbReference type="ChEBI" id="CHEBI:15378"/>
        <dbReference type="ChEBI" id="CHEBI:43474"/>
        <dbReference type="ChEBI" id="CHEBI:57945"/>
        <dbReference type="ChEBI" id="CHEBI:64074"/>
        <dbReference type="ChEBI" id="CHEBI:456215"/>
        <dbReference type="ChEBI" id="CHEBI:456216"/>
        <dbReference type="EC" id="4.2.1.136"/>
    </reaction>
</comment>
<dbReference type="Proteomes" id="UP000034954">
    <property type="component" value="Unassembled WGS sequence"/>
</dbReference>
<keyword evidence="5 6" id="KW-0456">Lyase</keyword>
<feature type="domain" description="YjeF C-terminal" evidence="7">
    <location>
        <begin position="2"/>
        <end position="286"/>
    </location>
</feature>
<evidence type="ECO:0000256" key="2">
    <source>
        <dbReference type="ARBA" id="ARBA00022840"/>
    </source>
</evidence>
<evidence type="ECO:0000256" key="3">
    <source>
        <dbReference type="ARBA" id="ARBA00022857"/>
    </source>
</evidence>
<comment type="subunit">
    <text evidence="6">Homotetramer.</text>
</comment>
<keyword evidence="3 6" id="KW-0521">NADP</keyword>
<name>A0A0M2UZF2_9BACT</name>
<sequence length="292" mass="31221">MVEVKALPDIFPRKPDSHKGDYGRVLVLAGSCGMTGAACLCSSAALRAGAGLVTLGIPESLQGIVASKLTCVMTHPLPETHLKTLSELGRQDILDFSQQFDVVAIGPGLSQYLETKRLVLWLLQSLDCPIVLDADGINALADSPGVLHQVKKQIILTPHPGEMARLMGVSSTQEIQSKRLETCRIFLRGMDRATLVLKGHQTLVVNEERFYVNKTGNPGMATAGAGDVLAGMIAAFIGQKYAPFEAAQLGVYIHGLAGDIAVRETGEMSLIATDILDALPKAFLVYRKTMGL</sequence>
<dbReference type="PANTHER" id="PTHR12592">
    <property type="entry name" value="ATP-DEPENDENT (S)-NAD(P)H-HYDRATE DEHYDRATASE FAMILY MEMBER"/>
    <property type="match status" value="1"/>
</dbReference>
<keyword evidence="1 6" id="KW-0547">Nucleotide-binding</keyword>
<dbReference type="PANTHER" id="PTHR12592:SF0">
    <property type="entry name" value="ATP-DEPENDENT (S)-NAD(P)H-HYDRATE DEHYDRATASE"/>
    <property type="match status" value="1"/>
</dbReference>
<keyword evidence="9" id="KW-1185">Reference proteome</keyword>
<organism evidence="8 9">
    <name type="scientific">Candidatus Brocadia fulgida</name>
    <dbReference type="NCBI Taxonomy" id="380242"/>
    <lineage>
        <taxon>Bacteria</taxon>
        <taxon>Pseudomonadati</taxon>
        <taxon>Planctomycetota</taxon>
        <taxon>Candidatus Brocadiia</taxon>
        <taxon>Candidatus Brocadiales</taxon>
        <taxon>Candidatus Brocadiaceae</taxon>
        <taxon>Candidatus Brocadia</taxon>
    </lineage>
</organism>
<comment type="function">
    <text evidence="6">Catalyzes the dehydration of the S-form of NAD(P)HX at the expense of ADP, which is converted to AMP. Together with NAD(P)HX epimerase, which catalyzes the epimerization of the S- and R-forms, the enzyme allows the repair of both epimers of NAD(P)HX, a damaged form of NAD(P)H that is a result of enzymatic or heat-dependent hydration.</text>
</comment>
<comment type="caution">
    <text evidence="8">The sequence shown here is derived from an EMBL/GenBank/DDBJ whole genome shotgun (WGS) entry which is preliminary data.</text>
</comment>
<dbReference type="GO" id="GO:0005524">
    <property type="term" value="F:ATP binding"/>
    <property type="evidence" value="ECO:0007669"/>
    <property type="project" value="UniProtKB-KW"/>
</dbReference>
<dbReference type="PROSITE" id="PS51383">
    <property type="entry name" value="YJEF_C_3"/>
    <property type="match status" value="1"/>
</dbReference>
<keyword evidence="8" id="KW-0418">Kinase</keyword>
<evidence type="ECO:0000256" key="4">
    <source>
        <dbReference type="ARBA" id="ARBA00023027"/>
    </source>
</evidence>
<keyword evidence="8" id="KW-0808">Transferase</keyword>
<dbReference type="GO" id="GO:0110051">
    <property type="term" value="P:metabolite repair"/>
    <property type="evidence" value="ECO:0007669"/>
    <property type="project" value="TreeGrafter"/>
</dbReference>
<dbReference type="Gene3D" id="3.40.1190.20">
    <property type="match status" value="1"/>
</dbReference>
<feature type="binding site" evidence="6">
    <location>
        <position position="227"/>
    </location>
    <ligand>
        <name>(6S)-NADPHX</name>
        <dbReference type="ChEBI" id="CHEBI:64076"/>
    </ligand>
</feature>
<evidence type="ECO:0000259" key="7">
    <source>
        <dbReference type="PROSITE" id="PS51383"/>
    </source>
</evidence>
<dbReference type="GO" id="GO:0016301">
    <property type="term" value="F:kinase activity"/>
    <property type="evidence" value="ECO:0007669"/>
    <property type="project" value="UniProtKB-KW"/>
</dbReference>
<dbReference type="PROSITE" id="PS01050">
    <property type="entry name" value="YJEF_C_2"/>
    <property type="match status" value="1"/>
</dbReference>
<feature type="binding site" evidence="6">
    <location>
        <position position="37"/>
    </location>
    <ligand>
        <name>(6S)-NADPHX</name>
        <dbReference type="ChEBI" id="CHEBI:64076"/>
    </ligand>
</feature>
<dbReference type="SUPFAM" id="SSF53613">
    <property type="entry name" value="Ribokinase-like"/>
    <property type="match status" value="1"/>
</dbReference>
<evidence type="ECO:0000256" key="1">
    <source>
        <dbReference type="ARBA" id="ARBA00022741"/>
    </source>
</evidence>
<evidence type="ECO:0000313" key="9">
    <source>
        <dbReference type="Proteomes" id="UP000034954"/>
    </source>
</evidence>
<dbReference type="Pfam" id="PF01256">
    <property type="entry name" value="Carb_kinase"/>
    <property type="match status" value="1"/>
</dbReference>
<gene>
    <name evidence="6" type="primary">nnrD</name>
    <name evidence="8" type="ORF">BROFUL_00046</name>
</gene>
<comment type="catalytic activity">
    <reaction evidence="6">
        <text>(6S)-NADPHX + ADP = AMP + phosphate + NADPH + H(+)</text>
        <dbReference type="Rhea" id="RHEA:32235"/>
        <dbReference type="ChEBI" id="CHEBI:15378"/>
        <dbReference type="ChEBI" id="CHEBI:43474"/>
        <dbReference type="ChEBI" id="CHEBI:57783"/>
        <dbReference type="ChEBI" id="CHEBI:64076"/>
        <dbReference type="ChEBI" id="CHEBI:456215"/>
        <dbReference type="ChEBI" id="CHEBI:456216"/>
        <dbReference type="EC" id="4.2.1.136"/>
    </reaction>
</comment>
<comment type="cofactor">
    <cofactor evidence="6">
        <name>Mg(2+)</name>
        <dbReference type="ChEBI" id="CHEBI:18420"/>
    </cofactor>
</comment>
<evidence type="ECO:0000313" key="8">
    <source>
        <dbReference type="EMBL" id="KKO21207.1"/>
    </source>
</evidence>
<accession>A0A0M2UZF2</accession>
<dbReference type="PATRIC" id="fig|380242.3.peg.59"/>
<evidence type="ECO:0000256" key="6">
    <source>
        <dbReference type="HAMAP-Rule" id="MF_01965"/>
    </source>
</evidence>
<dbReference type="EMBL" id="LAQJ01000007">
    <property type="protein sequence ID" value="KKO21207.1"/>
    <property type="molecule type" value="Genomic_DNA"/>
</dbReference>
<dbReference type="GO" id="GO:0052856">
    <property type="term" value="F:NAD(P)HX epimerase activity"/>
    <property type="evidence" value="ECO:0007669"/>
    <property type="project" value="TreeGrafter"/>
</dbReference>
<keyword evidence="2 6" id="KW-0067">ATP-binding</keyword>